<dbReference type="Gene3D" id="2.170.130.10">
    <property type="entry name" value="TonB-dependent receptor, plug domain"/>
    <property type="match status" value="1"/>
</dbReference>
<evidence type="ECO:0000256" key="6">
    <source>
        <dbReference type="ARBA" id="ARBA00023077"/>
    </source>
</evidence>
<feature type="signal peptide" evidence="12">
    <location>
        <begin position="1"/>
        <end position="26"/>
    </location>
</feature>
<keyword evidence="8" id="KW-0675">Receptor</keyword>
<sequence>MIQRTTSVSLASLLVCAGAFSTAAQAQQTEPTLGEVVVSGNRSEQRRFDVPGAIDAVEVDQMRLGSPLVNLSELMSAVPGVQVRNRENYAQDLQLSVRGFGTRSTFGVRGVRILIDGIPATMPDGQGQVSSISLTSAKRIELLRGPLAQLYGNAAGGVLQVFTKDPPVSSTPQFGVAAGVGSDGQRQLDLSVGGGSETLGALLDVSRFRTDGYRDHSAAERTQLNAKVVARPSSATTITGVLNTFDQPLSQDPLGLNRADFRNNPRQAFGGAYAFDTRKTIEQKQAGVVVEHDVSASDRINARVYGGTRQVFQTLALQANGVVDLDRSFGGVGLNWTHKTRVNDLPLQWTIGVEADQLKETRKGFVNNSGTPGALARNEDDTAKNLDYFGQVDWTFAPQWQATAGLRVSRVRFSVDDNFITATNPNDSGGVTYRNTSPVLGLVWHANDNLNVYGNLGTGFETPTLAESAYRPANTGSGPNFLLKASKSTQAELGIKARQGRHSLDLALFQSRSRDEIVPQSTLGGRTVFQNADRVGRRGIEAGWKADWQPVSTRLAYTLLDARFKSSYQSGANTVAAGNQLPGAPRHSLYAETEARIGEGATVGLEMRAESKIQVNDTNTDAAPGYAAFNLRAGKELRAGPARVFLFARIDNLFDRQYAGSVIVNDGNGRFFEPAPGRRLFVGARTQF</sequence>
<dbReference type="RefSeq" id="WP_283442959.1">
    <property type="nucleotide sequence ID" value="NZ_FXUL01000010.1"/>
</dbReference>
<name>A0ABY1QDT0_9BURK</name>
<keyword evidence="12" id="KW-0732">Signal</keyword>
<dbReference type="InterPro" id="IPR039426">
    <property type="entry name" value="TonB-dep_rcpt-like"/>
</dbReference>
<comment type="subcellular location">
    <subcellularLocation>
        <location evidence="1 10">Cell outer membrane</location>
        <topology evidence="1 10">Multi-pass membrane protein</topology>
    </subcellularLocation>
</comment>
<evidence type="ECO:0000256" key="10">
    <source>
        <dbReference type="PROSITE-ProRule" id="PRU01360"/>
    </source>
</evidence>
<keyword evidence="3 10" id="KW-0813">Transport</keyword>
<evidence type="ECO:0000313" key="16">
    <source>
        <dbReference type="Proteomes" id="UP001158049"/>
    </source>
</evidence>
<reference evidence="15 16" key="1">
    <citation type="submission" date="2017-05" db="EMBL/GenBank/DDBJ databases">
        <authorList>
            <person name="Varghese N."/>
            <person name="Submissions S."/>
        </authorList>
    </citation>
    <scope>NUCLEOTIDE SEQUENCE [LARGE SCALE GENOMIC DNA]</scope>
    <source>
        <strain evidence="15 16">DSM 26001</strain>
    </source>
</reference>
<keyword evidence="9 10" id="KW-0998">Cell outer membrane</keyword>
<evidence type="ECO:0000256" key="7">
    <source>
        <dbReference type="ARBA" id="ARBA00023136"/>
    </source>
</evidence>
<evidence type="ECO:0000259" key="14">
    <source>
        <dbReference type="Pfam" id="PF07715"/>
    </source>
</evidence>
<evidence type="ECO:0000256" key="1">
    <source>
        <dbReference type="ARBA" id="ARBA00004571"/>
    </source>
</evidence>
<evidence type="ECO:0000256" key="11">
    <source>
        <dbReference type="RuleBase" id="RU003357"/>
    </source>
</evidence>
<accession>A0ABY1QDT0</accession>
<dbReference type="InterPro" id="IPR000531">
    <property type="entry name" value="Beta-barrel_TonB"/>
</dbReference>
<keyword evidence="7 10" id="KW-0472">Membrane</keyword>
<dbReference type="SUPFAM" id="SSF56935">
    <property type="entry name" value="Porins"/>
    <property type="match status" value="1"/>
</dbReference>
<feature type="domain" description="TonB-dependent receptor-like beta-barrel" evidence="13">
    <location>
        <begin position="241"/>
        <end position="653"/>
    </location>
</feature>
<dbReference type="PANTHER" id="PTHR30069">
    <property type="entry name" value="TONB-DEPENDENT OUTER MEMBRANE RECEPTOR"/>
    <property type="match status" value="1"/>
</dbReference>
<dbReference type="Proteomes" id="UP001158049">
    <property type="component" value="Unassembled WGS sequence"/>
</dbReference>
<keyword evidence="4 10" id="KW-1134">Transmembrane beta strand</keyword>
<dbReference type="EMBL" id="FXUL01000010">
    <property type="protein sequence ID" value="SMP64911.1"/>
    <property type="molecule type" value="Genomic_DNA"/>
</dbReference>
<dbReference type="Pfam" id="PF00593">
    <property type="entry name" value="TonB_dep_Rec_b-barrel"/>
    <property type="match status" value="1"/>
</dbReference>
<protein>
    <submittedName>
        <fullName evidence="15">Iron complex outermembrane recepter protein</fullName>
    </submittedName>
</protein>
<dbReference type="PROSITE" id="PS52016">
    <property type="entry name" value="TONB_DEPENDENT_REC_3"/>
    <property type="match status" value="1"/>
</dbReference>
<evidence type="ECO:0000313" key="15">
    <source>
        <dbReference type="EMBL" id="SMP64911.1"/>
    </source>
</evidence>
<evidence type="ECO:0000259" key="13">
    <source>
        <dbReference type="Pfam" id="PF00593"/>
    </source>
</evidence>
<dbReference type="PANTHER" id="PTHR30069:SF28">
    <property type="entry name" value="TONB-DEPENDENT RECEPTOR YNCD-RELATED"/>
    <property type="match status" value="1"/>
</dbReference>
<keyword evidence="5 10" id="KW-0812">Transmembrane</keyword>
<dbReference type="Gene3D" id="2.40.170.20">
    <property type="entry name" value="TonB-dependent receptor, beta-barrel domain"/>
    <property type="match status" value="1"/>
</dbReference>
<feature type="domain" description="TonB-dependent receptor plug" evidence="14">
    <location>
        <begin position="48"/>
        <end position="158"/>
    </location>
</feature>
<dbReference type="InterPro" id="IPR037066">
    <property type="entry name" value="Plug_dom_sf"/>
</dbReference>
<evidence type="ECO:0000256" key="9">
    <source>
        <dbReference type="ARBA" id="ARBA00023237"/>
    </source>
</evidence>
<evidence type="ECO:0000256" key="4">
    <source>
        <dbReference type="ARBA" id="ARBA00022452"/>
    </source>
</evidence>
<evidence type="ECO:0000256" key="8">
    <source>
        <dbReference type="ARBA" id="ARBA00023170"/>
    </source>
</evidence>
<organism evidence="15 16">
    <name type="scientific">Noviherbaspirillum suwonense</name>
    <dbReference type="NCBI Taxonomy" id="1224511"/>
    <lineage>
        <taxon>Bacteria</taxon>
        <taxon>Pseudomonadati</taxon>
        <taxon>Pseudomonadota</taxon>
        <taxon>Betaproteobacteria</taxon>
        <taxon>Burkholderiales</taxon>
        <taxon>Oxalobacteraceae</taxon>
        <taxon>Noviherbaspirillum</taxon>
    </lineage>
</organism>
<comment type="similarity">
    <text evidence="2 10 11">Belongs to the TonB-dependent receptor family.</text>
</comment>
<evidence type="ECO:0000256" key="3">
    <source>
        <dbReference type="ARBA" id="ARBA00022448"/>
    </source>
</evidence>
<dbReference type="InterPro" id="IPR036942">
    <property type="entry name" value="Beta-barrel_TonB_sf"/>
</dbReference>
<dbReference type="CDD" id="cd01347">
    <property type="entry name" value="ligand_gated_channel"/>
    <property type="match status" value="1"/>
</dbReference>
<keyword evidence="6 11" id="KW-0798">TonB box</keyword>
<evidence type="ECO:0000256" key="5">
    <source>
        <dbReference type="ARBA" id="ARBA00022692"/>
    </source>
</evidence>
<evidence type="ECO:0000256" key="2">
    <source>
        <dbReference type="ARBA" id="ARBA00009810"/>
    </source>
</evidence>
<comment type="caution">
    <text evidence="15">The sequence shown here is derived from an EMBL/GenBank/DDBJ whole genome shotgun (WGS) entry which is preliminary data.</text>
</comment>
<evidence type="ECO:0000256" key="12">
    <source>
        <dbReference type="SAM" id="SignalP"/>
    </source>
</evidence>
<gene>
    <name evidence="15" type="ORF">SAMN06295970_110118</name>
</gene>
<dbReference type="Pfam" id="PF07715">
    <property type="entry name" value="Plug"/>
    <property type="match status" value="1"/>
</dbReference>
<keyword evidence="16" id="KW-1185">Reference proteome</keyword>
<proteinExistence type="inferred from homology"/>
<feature type="chain" id="PRO_5046957153" evidence="12">
    <location>
        <begin position="27"/>
        <end position="688"/>
    </location>
</feature>
<dbReference type="InterPro" id="IPR012910">
    <property type="entry name" value="Plug_dom"/>
</dbReference>